<dbReference type="SUPFAM" id="SSF46785">
    <property type="entry name" value="Winged helix' DNA-binding domain"/>
    <property type="match status" value="1"/>
</dbReference>
<dbReference type="InterPro" id="IPR005119">
    <property type="entry name" value="LysR_subst-bd"/>
</dbReference>
<gene>
    <name evidence="6" type="ORF">LXT13_08030</name>
</gene>
<dbReference type="CDD" id="cd05466">
    <property type="entry name" value="PBP2_LTTR_substrate"/>
    <property type="match status" value="1"/>
</dbReference>
<dbReference type="PROSITE" id="PS50931">
    <property type="entry name" value="HTH_LYSR"/>
    <property type="match status" value="1"/>
</dbReference>
<evidence type="ECO:0000256" key="1">
    <source>
        <dbReference type="ARBA" id="ARBA00009437"/>
    </source>
</evidence>
<dbReference type="PANTHER" id="PTHR30126">
    <property type="entry name" value="HTH-TYPE TRANSCRIPTIONAL REGULATOR"/>
    <property type="match status" value="1"/>
</dbReference>
<evidence type="ECO:0000313" key="6">
    <source>
        <dbReference type="EMBL" id="MCE4554395.1"/>
    </source>
</evidence>
<dbReference type="SUPFAM" id="SSF53850">
    <property type="entry name" value="Periplasmic binding protein-like II"/>
    <property type="match status" value="1"/>
</dbReference>
<dbReference type="Pfam" id="PF03466">
    <property type="entry name" value="LysR_substrate"/>
    <property type="match status" value="1"/>
</dbReference>
<dbReference type="EMBL" id="JAJTWU010000003">
    <property type="protein sequence ID" value="MCE4554395.1"/>
    <property type="molecule type" value="Genomic_DNA"/>
</dbReference>
<dbReference type="Pfam" id="PF00126">
    <property type="entry name" value="HTH_1"/>
    <property type="match status" value="1"/>
</dbReference>
<dbReference type="RefSeq" id="WP_233371319.1">
    <property type="nucleotide sequence ID" value="NZ_JAJTWU010000003.1"/>
</dbReference>
<accession>A0ABS8XSX0</accession>
<keyword evidence="4" id="KW-0804">Transcription</keyword>
<evidence type="ECO:0000256" key="4">
    <source>
        <dbReference type="ARBA" id="ARBA00023163"/>
    </source>
</evidence>
<evidence type="ECO:0000259" key="5">
    <source>
        <dbReference type="PROSITE" id="PS50931"/>
    </source>
</evidence>
<dbReference type="Gene3D" id="1.10.10.10">
    <property type="entry name" value="Winged helix-like DNA-binding domain superfamily/Winged helix DNA-binding domain"/>
    <property type="match status" value="1"/>
</dbReference>
<comment type="caution">
    <text evidence="6">The sequence shown here is derived from an EMBL/GenBank/DDBJ whole genome shotgun (WGS) entry which is preliminary data.</text>
</comment>
<dbReference type="InterPro" id="IPR036390">
    <property type="entry name" value="WH_DNA-bd_sf"/>
</dbReference>
<keyword evidence="2" id="KW-0805">Transcription regulation</keyword>
<evidence type="ECO:0000256" key="3">
    <source>
        <dbReference type="ARBA" id="ARBA00023125"/>
    </source>
</evidence>
<keyword evidence="3" id="KW-0238">DNA-binding</keyword>
<organism evidence="6 7">
    <name type="scientific">Pelomonas cellulosilytica</name>
    <dbReference type="NCBI Taxonomy" id="2906762"/>
    <lineage>
        <taxon>Bacteria</taxon>
        <taxon>Pseudomonadati</taxon>
        <taxon>Pseudomonadota</taxon>
        <taxon>Betaproteobacteria</taxon>
        <taxon>Burkholderiales</taxon>
        <taxon>Sphaerotilaceae</taxon>
        <taxon>Roseateles</taxon>
    </lineage>
</organism>
<dbReference type="InterPro" id="IPR000847">
    <property type="entry name" value="LysR_HTH_N"/>
</dbReference>
<feature type="domain" description="HTH lysR-type" evidence="5">
    <location>
        <begin position="4"/>
        <end position="61"/>
    </location>
</feature>
<sequence length="290" mass="32489">MNSIEWDDIRLMLAIHRAGTLTGAARLTGLSQPTLSRRLRSMEGSLGQKAFQRTGNGFSLTDEGLRLLPHAMRIEEEFLAMERQLQGAVAELQGQLRVASSDWFGATILSRWAAEFRRTHPGIVIELLTDARQMSLTHREADIAFRIAPFNEAGVIQRRFSRLSYGLYCSNTMPRSFPKAGSEVDLVTMNEAFEDLPDVVWLKKQYPLGRTVFGSNSREAQARHCADGGGLAVLPRVLAKGIPGLREVPVSEPPPSRDVWVGYHQDLRQTPRIRAFLEFVLEHEPGLQVE</sequence>
<comment type="similarity">
    <text evidence="1">Belongs to the LysR transcriptional regulatory family.</text>
</comment>
<dbReference type="Gene3D" id="3.40.190.290">
    <property type="match status" value="1"/>
</dbReference>
<dbReference type="InterPro" id="IPR036388">
    <property type="entry name" value="WH-like_DNA-bd_sf"/>
</dbReference>
<keyword evidence="7" id="KW-1185">Reference proteome</keyword>
<proteinExistence type="inferred from homology"/>
<dbReference type="Proteomes" id="UP001200741">
    <property type="component" value="Unassembled WGS sequence"/>
</dbReference>
<protein>
    <submittedName>
        <fullName evidence="6">LysR family transcriptional regulator</fullName>
    </submittedName>
</protein>
<name>A0ABS8XSX0_9BURK</name>
<dbReference type="PANTHER" id="PTHR30126:SF21">
    <property type="entry name" value="TRANSCRIPTIONAL REGULATOR-RELATED"/>
    <property type="match status" value="1"/>
</dbReference>
<evidence type="ECO:0000256" key="2">
    <source>
        <dbReference type="ARBA" id="ARBA00023015"/>
    </source>
</evidence>
<evidence type="ECO:0000313" key="7">
    <source>
        <dbReference type="Proteomes" id="UP001200741"/>
    </source>
</evidence>
<reference evidence="6 7" key="1">
    <citation type="submission" date="2021-12" db="EMBL/GenBank/DDBJ databases">
        <title>Genome seq of P8.</title>
        <authorList>
            <person name="Seo T."/>
        </authorList>
    </citation>
    <scope>NUCLEOTIDE SEQUENCE [LARGE SCALE GENOMIC DNA]</scope>
    <source>
        <strain evidence="6 7">P8</strain>
    </source>
</reference>